<keyword evidence="1" id="KW-0812">Transmembrane</keyword>
<evidence type="ECO:0000313" key="4">
    <source>
        <dbReference type="Proteomes" id="UP001460679"/>
    </source>
</evidence>
<feature type="transmembrane region" description="Helical" evidence="1">
    <location>
        <begin position="48"/>
        <end position="68"/>
    </location>
</feature>
<dbReference type="EMBL" id="CP148066">
    <property type="protein sequence ID" value="WXL28213.1"/>
    <property type="molecule type" value="Genomic_DNA"/>
</dbReference>
<feature type="transmembrane region" description="Helical" evidence="1">
    <location>
        <begin position="14"/>
        <end position="36"/>
    </location>
</feature>
<dbReference type="PANTHER" id="PTHR47618">
    <property type="entry name" value="BIFUNCTIONAL OLIGORIBONUCLEASE AND PAP PHOSPHATASE NRNA"/>
    <property type="match status" value="1"/>
</dbReference>
<evidence type="ECO:0000256" key="1">
    <source>
        <dbReference type="SAM" id="Phobius"/>
    </source>
</evidence>
<reference evidence="3" key="1">
    <citation type="submission" date="2024-03" db="EMBL/GenBank/DDBJ databases">
        <title>Complete genome sequence of Mycoplasma gypis type strain B1/T1.</title>
        <authorList>
            <person name="Spergser J."/>
        </authorList>
    </citation>
    <scope>NUCLEOTIDE SEQUENCE [LARGE SCALE GENOMIC DNA]</scope>
    <source>
        <strain evidence="3">B1/T1</strain>
    </source>
</reference>
<dbReference type="InterPro" id="IPR001667">
    <property type="entry name" value="DDH_dom"/>
</dbReference>
<proteinExistence type="predicted"/>
<dbReference type="PROSITE" id="PS50887">
    <property type="entry name" value="GGDEF"/>
    <property type="match status" value="1"/>
</dbReference>
<accession>A0ABZ2RMG5</accession>
<sequence>MKNWINHPRKDKHLWFGIIFLFVIPFILFFIFLGLYINYPSFEKSAKILISVLSAVMIFSVIYLVWYIHTIIKNNTIIKNTLNYHVENEVGKEGIGIIIFNDKLKIIWISKFIRQRFGETIISKNLRNYFDISNWDDYDNKHEFRYGDFVYDVNLNLGKNVLLLRDITLLQNTSRLYENEKTVFGEIEIDSMQLYQSIYSEEEIFKIYNSVVDVLDDLSKKYNFIYRRYLNTSFFIITTEESLKKLVSLNFKDLTQIKSNLIGDKQVKVPISAGFASGEDTLEQLSQKAKEALSQSQSRGGDQITVIYKNYNAQHFGSTSEIAFSTNRTKISYITKLFINKLQSNSISKVIVYGHKLADLDAIGSAYAIAKIAKYYKKEVFIQNKTFDQTGQKSVNTYLSKKNIFISPKQATKLNDDKTLVVVVDCVENDRVENPNAFKNISPENIFIFDHHRISKTPEDVLKQNIYVDTGASSASEIITELIMFSNNSKAISKEAAQMLLDGIYMDTNRFLKTTSSKTFLAASFLESLGASSAISIETLKMDESVHEIVSNILQNLQEVKPGYFLATYDKEAESDVVAIAAEEILRIQGRKAAFVIAKVPGQNRYKLSARGIDTNVQIIAEAVNGGGHFGAAAAISDEKEPINIFVDNIIQAIVSVKDESNYN</sequence>
<dbReference type="InterPro" id="IPR003156">
    <property type="entry name" value="DHHA1_dom"/>
</dbReference>
<dbReference type="SUPFAM" id="SSF64182">
    <property type="entry name" value="DHH phosphoesterases"/>
    <property type="match status" value="1"/>
</dbReference>
<dbReference type="Pfam" id="PF24898">
    <property type="entry name" value="GGDEF_GdpP"/>
    <property type="match status" value="1"/>
</dbReference>
<gene>
    <name evidence="3" type="ORF">WG616_02470</name>
</gene>
<dbReference type="InterPro" id="IPR043128">
    <property type="entry name" value="Rev_trsase/Diguanyl_cyclase"/>
</dbReference>
<dbReference type="Proteomes" id="UP001460679">
    <property type="component" value="Chromosome"/>
</dbReference>
<dbReference type="PANTHER" id="PTHR47618:SF2">
    <property type="entry name" value="CYCLIC-DI-AMP PHOSPHODIESTERASE GDPP"/>
    <property type="match status" value="1"/>
</dbReference>
<organism evidence="3 4">
    <name type="scientific">[Mycoplasma] gypis</name>
    <dbReference type="NCBI Taxonomy" id="92404"/>
    <lineage>
        <taxon>Bacteria</taxon>
        <taxon>Bacillati</taxon>
        <taxon>Mycoplasmatota</taxon>
        <taxon>Mycoplasmoidales</taxon>
        <taxon>Metamycoplasmataceae</taxon>
        <taxon>Metamycoplasma</taxon>
    </lineage>
</organism>
<dbReference type="Gene3D" id="3.90.1640.10">
    <property type="entry name" value="inorganic pyrophosphatase (n-terminal core)"/>
    <property type="match status" value="1"/>
</dbReference>
<evidence type="ECO:0000259" key="2">
    <source>
        <dbReference type="PROSITE" id="PS50887"/>
    </source>
</evidence>
<keyword evidence="1" id="KW-0472">Membrane</keyword>
<dbReference type="Gene3D" id="3.10.310.30">
    <property type="match status" value="1"/>
</dbReference>
<keyword evidence="4" id="KW-1185">Reference proteome</keyword>
<dbReference type="Pfam" id="PF01368">
    <property type="entry name" value="DHH"/>
    <property type="match status" value="1"/>
</dbReference>
<keyword evidence="1" id="KW-1133">Transmembrane helix</keyword>
<dbReference type="InterPro" id="IPR000160">
    <property type="entry name" value="GGDEF_dom"/>
</dbReference>
<dbReference type="Pfam" id="PF02272">
    <property type="entry name" value="DHHA1"/>
    <property type="match status" value="1"/>
</dbReference>
<dbReference type="InterPro" id="IPR014528">
    <property type="entry name" value="GdpP/PdeA"/>
</dbReference>
<dbReference type="InterPro" id="IPR038763">
    <property type="entry name" value="DHH_sf"/>
</dbReference>
<dbReference type="Gene3D" id="3.30.70.270">
    <property type="match status" value="1"/>
</dbReference>
<name>A0ABZ2RMG5_9BACT</name>
<dbReference type="InterPro" id="IPR051319">
    <property type="entry name" value="Oligoribo/pAp-PDE_c-di-AMP_PDE"/>
</dbReference>
<dbReference type="PIRSF" id="PIRSF026583">
    <property type="entry name" value="YybT"/>
    <property type="match status" value="1"/>
</dbReference>
<dbReference type="Gene3D" id="3.30.450.20">
    <property type="entry name" value="PAS domain"/>
    <property type="match status" value="1"/>
</dbReference>
<evidence type="ECO:0000313" key="3">
    <source>
        <dbReference type="EMBL" id="WXL28213.1"/>
    </source>
</evidence>
<dbReference type="RefSeq" id="WP_205498253.1">
    <property type="nucleotide sequence ID" value="NZ_CP148066.1"/>
</dbReference>
<protein>
    <submittedName>
        <fullName evidence="3">DHH family phosphoesterase</fullName>
    </submittedName>
</protein>
<feature type="domain" description="GGDEF" evidence="2">
    <location>
        <begin position="180"/>
        <end position="309"/>
    </location>
</feature>